<feature type="domain" description="KIB1-4 beta-propeller" evidence="3">
    <location>
        <begin position="77"/>
        <end position="199"/>
    </location>
</feature>
<dbReference type="SUPFAM" id="SSF81383">
    <property type="entry name" value="F-box domain"/>
    <property type="match status" value="1"/>
</dbReference>
<feature type="domain" description="F-box" evidence="2">
    <location>
        <begin position="10"/>
        <end position="47"/>
    </location>
</feature>
<sequence>MDEQAAYSFWCELPPDVLWLIINLTGFIGFHCVSAVCNSWRSVCKSYCKVSGYPPMPSDPIPWFVTNSNGKSVVEIYRPSINKTYKIDLPELRDTNCLHSKDGWMLLRNYSNDTYFLLNLFTVDKIYLPLLRVTDWFRGTFSTILKCPNVVILIKYDIQTATGELYVWKSGSNIWKTHQLDLDYIGDSTWICDDQFYCYYVF</sequence>
<keyword evidence="5" id="KW-1185">Reference proteome</keyword>
<dbReference type="PANTHER" id="PTHR45463:SF8">
    <property type="entry name" value="OS09G0392200 PROTEIN"/>
    <property type="match status" value="1"/>
</dbReference>
<keyword evidence="1" id="KW-0812">Transmembrane</keyword>
<evidence type="ECO:0000313" key="5">
    <source>
        <dbReference type="Proteomes" id="UP000631114"/>
    </source>
</evidence>
<dbReference type="EMBL" id="JADFTS010000004">
    <property type="protein sequence ID" value="KAF9610939.1"/>
    <property type="molecule type" value="Genomic_DNA"/>
</dbReference>
<comment type="caution">
    <text evidence="4">The sequence shown here is derived from an EMBL/GenBank/DDBJ whole genome shotgun (WGS) entry which is preliminary data.</text>
</comment>
<dbReference type="PANTHER" id="PTHR45463">
    <property type="entry name" value="OS09G0392200 PROTEIN"/>
    <property type="match status" value="1"/>
</dbReference>
<organism evidence="4 5">
    <name type="scientific">Coptis chinensis</name>
    <dbReference type="NCBI Taxonomy" id="261450"/>
    <lineage>
        <taxon>Eukaryota</taxon>
        <taxon>Viridiplantae</taxon>
        <taxon>Streptophyta</taxon>
        <taxon>Embryophyta</taxon>
        <taxon>Tracheophyta</taxon>
        <taxon>Spermatophyta</taxon>
        <taxon>Magnoliopsida</taxon>
        <taxon>Ranunculales</taxon>
        <taxon>Ranunculaceae</taxon>
        <taxon>Coptidoideae</taxon>
        <taxon>Coptis</taxon>
    </lineage>
</organism>
<evidence type="ECO:0000256" key="1">
    <source>
        <dbReference type="SAM" id="Phobius"/>
    </source>
</evidence>
<name>A0A835I5R5_9MAGN</name>
<dbReference type="Pfam" id="PF00646">
    <property type="entry name" value="F-box"/>
    <property type="match status" value="1"/>
</dbReference>
<dbReference type="InterPro" id="IPR036047">
    <property type="entry name" value="F-box-like_dom_sf"/>
</dbReference>
<dbReference type="Proteomes" id="UP000631114">
    <property type="component" value="Unassembled WGS sequence"/>
</dbReference>
<reference evidence="4 5" key="1">
    <citation type="submission" date="2020-10" db="EMBL/GenBank/DDBJ databases">
        <title>The Coptis chinensis genome and diversification of protoberbering-type alkaloids.</title>
        <authorList>
            <person name="Wang B."/>
            <person name="Shu S."/>
            <person name="Song C."/>
            <person name="Liu Y."/>
        </authorList>
    </citation>
    <scope>NUCLEOTIDE SEQUENCE [LARGE SCALE GENOMIC DNA]</scope>
    <source>
        <strain evidence="4">HL-2020</strain>
        <tissue evidence="4">Leaf</tissue>
    </source>
</reference>
<evidence type="ECO:0000259" key="3">
    <source>
        <dbReference type="Pfam" id="PF03478"/>
    </source>
</evidence>
<dbReference type="AlphaFoldDB" id="A0A835I5R5"/>
<protein>
    <recommendedName>
        <fullName evidence="6">F-box domain-containing protein</fullName>
    </recommendedName>
</protein>
<accession>A0A835I5R5</accession>
<dbReference type="OrthoDB" id="642536at2759"/>
<dbReference type="InterPro" id="IPR005174">
    <property type="entry name" value="KIB1-4_b-propeller"/>
</dbReference>
<evidence type="ECO:0000313" key="4">
    <source>
        <dbReference type="EMBL" id="KAF9610939.1"/>
    </source>
</evidence>
<dbReference type="Pfam" id="PF03478">
    <property type="entry name" value="Beta-prop_KIB1-4"/>
    <property type="match status" value="1"/>
</dbReference>
<dbReference type="InterPro" id="IPR001810">
    <property type="entry name" value="F-box_dom"/>
</dbReference>
<proteinExistence type="predicted"/>
<keyword evidence="1" id="KW-1133">Transmembrane helix</keyword>
<feature type="transmembrane region" description="Helical" evidence="1">
    <location>
        <begin position="17"/>
        <end position="37"/>
    </location>
</feature>
<keyword evidence="1" id="KW-0472">Membrane</keyword>
<evidence type="ECO:0000259" key="2">
    <source>
        <dbReference type="Pfam" id="PF00646"/>
    </source>
</evidence>
<gene>
    <name evidence="4" type="ORF">IFM89_025848</name>
</gene>
<evidence type="ECO:0008006" key="6">
    <source>
        <dbReference type="Google" id="ProtNLM"/>
    </source>
</evidence>